<dbReference type="Pfam" id="PF04419">
    <property type="entry name" value="SERF-like_N"/>
    <property type="match status" value="1"/>
</dbReference>
<dbReference type="VEuPathDB" id="ToxoDB:LOC34622441"/>
<dbReference type="InterPro" id="IPR007513">
    <property type="entry name" value="SERF-like_N"/>
</dbReference>
<evidence type="ECO:0000256" key="1">
    <source>
        <dbReference type="SAM" id="MobiDB-lite"/>
    </source>
</evidence>
<dbReference type="AlphaFoldDB" id="A0A1D3D8H5"/>
<protein>
    <recommendedName>
        <fullName evidence="2">Small EDRK-rich factor-like N-terminal domain-containing protein</fullName>
    </recommendedName>
</protein>
<gene>
    <name evidence="3" type="ORF">cyc_06224</name>
</gene>
<proteinExistence type="predicted"/>
<evidence type="ECO:0000313" key="4">
    <source>
        <dbReference type="Proteomes" id="UP000095192"/>
    </source>
</evidence>
<dbReference type="Gene3D" id="4.10.1050.10">
    <property type="entry name" value="At2g23090-like"/>
    <property type="match status" value="1"/>
</dbReference>
<keyword evidence="4" id="KW-1185">Reference proteome</keyword>
<accession>A0A1D3D8H5</accession>
<sequence>MGKGSNACKRNTARGRAEDKAVKEPKSQLKTNQAAMTIKCKEVEGVTFLGIGVLCSLGKLGAVLESWLWEATVNMFGVRMSASFRRTADIVLRNRALPSAVEAVFGFRDIMLCIWRPQYEVVKFDVAPDMHEHSASFRRTSGSIMPPSETFWALDESSGNALYVTPHCKQCSFHFCALSSSRVVGNADLTLSLELFLSNYHCDTLRLKPFKPQQPLPLCSSSSLRLSQQQEAQSARNVLLFSTFRFSAIFALSYSSGRARIFATSCRIPTARRFDASTPAVHTPPSRLYRQRGICWTPREQRKSLTPTALTDKRQQQQRLKESRELIRSAQHSMKKGQPVPNSPASPPLSGGALRRPAALVVRCREPP</sequence>
<evidence type="ECO:0000313" key="3">
    <source>
        <dbReference type="EMBL" id="OEH79757.1"/>
    </source>
</evidence>
<dbReference type="EMBL" id="JROU02000287">
    <property type="protein sequence ID" value="OEH79757.1"/>
    <property type="molecule type" value="Genomic_DNA"/>
</dbReference>
<reference evidence="3 4" key="1">
    <citation type="journal article" date="2016" name="BMC Genomics">
        <title>Comparative genomics reveals Cyclospora cayetanensis possesses coccidia-like metabolism and invasion components but unique surface antigens.</title>
        <authorList>
            <person name="Liu S."/>
            <person name="Wang L."/>
            <person name="Zheng H."/>
            <person name="Xu Z."/>
            <person name="Roellig D.M."/>
            <person name="Li N."/>
            <person name="Frace M.A."/>
            <person name="Tang K."/>
            <person name="Arrowood M.J."/>
            <person name="Moss D.M."/>
            <person name="Zhang L."/>
            <person name="Feng Y."/>
            <person name="Xiao L."/>
        </authorList>
    </citation>
    <scope>NUCLEOTIDE SEQUENCE [LARGE SCALE GENOMIC DNA]</scope>
    <source>
        <strain evidence="3 4">CHN_HEN01</strain>
    </source>
</reference>
<dbReference type="Proteomes" id="UP000095192">
    <property type="component" value="Unassembled WGS sequence"/>
</dbReference>
<feature type="compositionally biased region" description="Basic and acidic residues" evidence="1">
    <location>
        <begin position="15"/>
        <end position="26"/>
    </location>
</feature>
<feature type="region of interest" description="Disordered" evidence="1">
    <location>
        <begin position="300"/>
        <end position="368"/>
    </location>
</feature>
<feature type="compositionally biased region" description="Basic and acidic residues" evidence="1">
    <location>
        <begin position="311"/>
        <end position="327"/>
    </location>
</feature>
<evidence type="ECO:0000259" key="2">
    <source>
        <dbReference type="Pfam" id="PF04419"/>
    </source>
</evidence>
<dbReference type="InParanoid" id="A0A1D3D8H5"/>
<feature type="domain" description="Small EDRK-rich factor-like N-terminal" evidence="2">
    <location>
        <begin position="4"/>
        <end position="36"/>
    </location>
</feature>
<dbReference type="VEuPathDB" id="ToxoDB:cyc_06224"/>
<dbReference type="SUPFAM" id="SSF118359">
    <property type="entry name" value="Expressed protein At2g23090/F21P24.15"/>
    <property type="match status" value="1"/>
</dbReference>
<feature type="region of interest" description="Disordered" evidence="1">
    <location>
        <begin position="1"/>
        <end position="26"/>
    </location>
</feature>
<name>A0A1D3D8H5_9EIME</name>
<comment type="caution">
    <text evidence="3">The sequence shown here is derived from an EMBL/GenBank/DDBJ whole genome shotgun (WGS) entry which is preliminary data.</text>
</comment>
<dbReference type="InterPro" id="IPR026939">
    <property type="entry name" value="ZNF706/At2g23090_sf"/>
</dbReference>
<organism evidence="3 4">
    <name type="scientific">Cyclospora cayetanensis</name>
    <dbReference type="NCBI Taxonomy" id="88456"/>
    <lineage>
        <taxon>Eukaryota</taxon>
        <taxon>Sar</taxon>
        <taxon>Alveolata</taxon>
        <taxon>Apicomplexa</taxon>
        <taxon>Conoidasida</taxon>
        <taxon>Coccidia</taxon>
        <taxon>Eucoccidiorida</taxon>
        <taxon>Eimeriorina</taxon>
        <taxon>Eimeriidae</taxon>
        <taxon>Cyclospora</taxon>
    </lineage>
</organism>